<dbReference type="InterPro" id="IPR011006">
    <property type="entry name" value="CheY-like_superfamily"/>
</dbReference>
<dbReference type="Proteomes" id="UP000191931">
    <property type="component" value="Unassembled WGS sequence"/>
</dbReference>
<dbReference type="PROSITE" id="PS50110">
    <property type="entry name" value="RESPONSE_REGULATORY"/>
    <property type="match status" value="1"/>
</dbReference>
<dbReference type="GO" id="GO:0000160">
    <property type="term" value="P:phosphorelay signal transduction system"/>
    <property type="evidence" value="ECO:0007669"/>
    <property type="project" value="InterPro"/>
</dbReference>
<dbReference type="Gene3D" id="3.40.50.2300">
    <property type="match status" value="1"/>
</dbReference>
<proteinExistence type="predicted"/>
<feature type="modified residue" description="4-aspartylphosphate" evidence="1">
    <location>
        <position position="226"/>
    </location>
</feature>
<dbReference type="EMBL" id="FWEV01000123">
    <property type="protein sequence ID" value="SLM30038.1"/>
    <property type="molecule type" value="Genomic_DNA"/>
</dbReference>
<dbReference type="GO" id="GO:0016301">
    <property type="term" value="F:kinase activity"/>
    <property type="evidence" value="ECO:0007669"/>
    <property type="project" value="UniProtKB-KW"/>
</dbReference>
<gene>
    <name evidence="3" type="ORF">MTBBW1_2090002</name>
</gene>
<evidence type="ECO:0000313" key="3">
    <source>
        <dbReference type="EMBL" id="SLM30038.1"/>
    </source>
</evidence>
<evidence type="ECO:0000256" key="1">
    <source>
        <dbReference type="PROSITE-ProRule" id="PRU00169"/>
    </source>
</evidence>
<name>A0A1W1HCD0_9BACT</name>
<dbReference type="InterPro" id="IPR001789">
    <property type="entry name" value="Sig_transdc_resp-reg_receiver"/>
</dbReference>
<keyword evidence="3" id="KW-0418">Kinase</keyword>
<dbReference type="SUPFAM" id="SSF52172">
    <property type="entry name" value="CheY-like"/>
    <property type="match status" value="1"/>
</dbReference>
<dbReference type="STRING" id="1246637.MTBBW1_2090002"/>
<evidence type="ECO:0000313" key="4">
    <source>
        <dbReference type="Proteomes" id="UP000191931"/>
    </source>
</evidence>
<sequence length="346" mass="39440">MYVIGKHINHNKKKVPAMKYNNKFILRPAANIIILRPAAKITISFFILLFCFTPLNTSASDYLVDLVSENYRELKTGDADGPKIYHTIQVDTSIGTKVLMLTGKDHEYRKWLRQYLSRYSRLIVTVPDETEPDFQTSKLVAINVNSIHPVSGSSWKEDPTIIPLPPPEEFTGEKHILIVDDDPEKRVLIEMVVKDLGFPVTLASNAYDGLAIFKNQPDKFRLVIADAASSRRFKRSEQFKTPYDLNSFDGLNRQNEKMTSNEMESYNEMESSDHIYSSGQLSTTSLIRHIIETSPGIPIIIGTDYREEQITAMFMDFFSGFSHITIKPLVLQELSKTILQVLEKNV</sequence>
<keyword evidence="4" id="KW-1185">Reference proteome</keyword>
<feature type="domain" description="Response regulatory" evidence="2">
    <location>
        <begin position="175"/>
        <end position="342"/>
    </location>
</feature>
<accession>A0A1W1HCD0</accession>
<keyword evidence="3" id="KW-0808">Transferase</keyword>
<dbReference type="AlphaFoldDB" id="A0A1W1HCD0"/>
<keyword evidence="1" id="KW-0597">Phosphoprotein</keyword>
<reference evidence="3 4" key="1">
    <citation type="submission" date="2017-03" db="EMBL/GenBank/DDBJ databases">
        <authorList>
            <person name="Afonso C.L."/>
            <person name="Miller P.J."/>
            <person name="Scott M.A."/>
            <person name="Spackman E."/>
            <person name="Goraichik I."/>
            <person name="Dimitrov K.M."/>
            <person name="Suarez D.L."/>
            <person name="Swayne D.E."/>
        </authorList>
    </citation>
    <scope>NUCLEOTIDE SEQUENCE [LARGE SCALE GENOMIC DNA]</scope>
    <source>
        <strain evidence="3">PRJEB14757</strain>
    </source>
</reference>
<organism evidence="3 4">
    <name type="scientific">Desulfamplus magnetovallimortis</name>
    <dbReference type="NCBI Taxonomy" id="1246637"/>
    <lineage>
        <taxon>Bacteria</taxon>
        <taxon>Pseudomonadati</taxon>
        <taxon>Thermodesulfobacteriota</taxon>
        <taxon>Desulfobacteria</taxon>
        <taxon>Desulfobacterales</taxon>
        <taxon>Desulfobacteraceae</taxon>
        <taxon>Desulfamplus</taxon>
    </lineage>
</organism>
<evidence type="ECO:0000259" key="2">
    <source>
        <dbReference type="PROSITE" id="PS50110"/>
    </source>
</evidence>
<protein>
    <submittedName>
        <fullName evidence="3">Putative Predicted fusion protein (N-terminal response regulator receiver / C-terminal sensory histidine kinase)</fullName>
    </submittedName>
</protein>